<dbReference type="GO" id="GO:0015097">
    <property type="term" value="F:mercury ion transmembrane transporter activity"/>
    <property type="evidence" value="ECO:0007669"/>
    <property type="project" value="InterPro"/>
</dbReference>
<feature type="transmembrane region" description="Helical" evidence="1">
    <location>
        <begin position="16"/>
        <end position="41"/>
    </location>
</feature>
<name>A0A150XSI2_ROSEK</name>
<protein>
    <recommendedName>
        <fullName evidence="4">MerC mercury resistance protein</fullName>
    </recommendedName>
</protein>
<keyword evidence="3" id="KW-1185">Reference proteome</keyword>
<sequence>MVRTTKGPSFLDNWGIAISLVCLIHCAAIPFLFISSVIIGAQMEYLEKMESPMFILAAIIGSVSIFHTYFNLKRRQAVIFLMLGLLLIIAGGMVEIFWLESLLRVLGSAMVITSHIINKKLQKQSSV</sequence>
<dbReference type="EMBL" id="LQZQ01000002">
    <property type="protein sequence ID" value="KYG81707.1"/>
    <property type="molecule type" value="Genomic_DNA"/>
</dbReference>
<proteinExistence type="predicted"/>
<keyword evidence="1" id="KW-1133">Transmembrane helix</keyword>
<comment type="caution">
    <text evidence="2">The sequence shown here is derived from an EMBL/GenBank/DDBJ whole genome shotgun (WGS) entry which is preliminary data.</text>
</comment>
<dbReference type="AlphaFoldDB" id="A0A150XSI2"/>
<evidence type="ECO:0000313" key="2">
    <source>
        <dbReference type="EMBL" id="KYG81707.1"/>
    </source>
</evidence>
<keyword evidence="1" id="KW-0812">Transmembrane</keyword>
<reference evidence="2" key="1">
    <citation type="submission" date="2016-01" db="EMBL/GenBank/DDBJ databases">
        <title>Genome sequencing of Roseivirga ehrenbergii KMM 6017.</title>
        <authorList>
            <person name="Selvaratnam C."/>
            <person name="Thevarajoo S."/>
            <person name="Goh K.M."/>
            <person name="Ee R."/>
            <person name="Chan K.-G."/>
            <person name="Chong C.S."/>
        </authorList>
    </citation>
    <scope>NUCLEOTIDE SEQUENCE [LARGE SCALE GENOMIC DNA]</scope>
    <source>
        <strain evidence="2">KMM 6017</strain>
    </source>
</reference>
<dbReference type="InterPro" id="IPR004891">
    <property type="entry name" value="Mercury-R_MerC"/>
</dbReference>
<organism evidence="2 3">
    <name type="scientific">Roseivirga ehrenbergii (strain DSM 102268 / JCM 13514 / KCTC 12282 / NCIMB 14502 / KMM 6017)</name>
    <dbReference type="NCBI Taxonomy" id="279360"/>
    <lineage>
        <taxon>Bacteria</taxon>
        <taxon>Pseudomonadati</taxon>
        <taxon>Bacteroidota</taxon>
        <taxon>Cytophagia</taxon>
        <taxon>Cytophagales</taxon>
        <taxon>Roseivirgaceae</taxon>
        <taxon>Roseivirga</taxon>
    </lineage>
</organism>
<dbReference type="Proteomes" id="UP000075583">
    <property type="component" value="Unassembled WGS sequence"/>
</dbReference>
<evidence type="ECO:0000313" key="3">
    <source>
        <dbReference type="Proteomes" id="UP000075583"/>
    </source>
</evidence>
<accession>A0A150XSI2</accession>
<feature type="transmembrane region" description="Helical" evidence="1">
    <location>
        <begin position="78"/>
        <end position="99"/>
    </location>
</feature>
<dbReference type="Pfam" id="PF03203">
    <property type="entry name" value="MerC"/>
    <property type="match status" value="1"/>
</dbReference>
<gene>
    <name evidence="2" type="ORF">MB14_14095</name>
</gene>
<dbReference type="OrthoDB" id="5966279at2"/>
<dbReference type="GO" id="GO:0016020">
    <property type="term" value="C:membrane"/>
    <property type="evidence" value="ECO:0007669"/>
    <property type="project" value="InterPro"/>
</dbReference>
<keyword evidence="1" id="KW-0472">Membrane</keyword>
<dbReference type="RefSeq" id="WP_062588937.1">
    <property type="nucleotide sequence ID" value="NZ_LQZQ01000002.1"/>
</dbReference>
<evidence type="ECO:0008006" key="4">
    <source>
        <dbReference type="Google" id="ProtNLM"/>
    </source>
</evidence>
<evidence type="ECO:0000256" key="1">
    <source>
        <dbReference type="SAM" id="Phobius"/>
    </source>
</evidence>
<dbReference type="STRING" id="279360.MB14_14095"/>
<feature type="transmembrane region" description="Helical" evidence="1">
    <location>
        <begin position="53"/>
        <end position="72"/>
    </location>
</feature>